<accession>A0A0S1SMQ0</accession>
<dbReference type="SUPFAM" id="SSF51735">
    <property type="entry name" value="NAD(P)-binding Rossmann-fold domains"/>
    <property type="match status" value="1"/>
</dbReference>
<gene>
    <name evidence="3" type="ORF">PeribacterD1_0060</name>
</gene>
<organism evidence="3 4">
    <name type="scientific">Candidatus Peribacter riflensis</name>
    <dbReference type="NCBI Taxonomy" id="1735162"/>
    <lineage>
        <taxon>Bacteria</taxon>
        <taxon>Candidatus Peregrinibacteriota</taxon>
        <taxon>Candidatus Peribacteria</taxon>
        <taxon>Candidatus Peribacterales</taxon>
        <taxon>Candidatus Peribacteraceae</taxon>
        <taxon>Candidatus Peribacter</taxon>
    </lineage>
</organism>
<accession>A0A0S1STQ1</accession>
<dbReference type="AlphaFoldDB" id="A0A0S1SPJ2"/>
<accession>A0A0S1SJX1</accession>
<name>A0A0S1SPJ2_9BACT</name>
<accession>A0A0S1SFS6</accession>
<evidence type="ECO:0000259" key="2">
    <source>
        <dbReference type="Pfam" id="PF01370"/>
    </source>
</evidence>
<dbReference type="PATRIC" id="fig|1735161.3.peg.60"/>
<comment type="similarity">
    <text evidence="1">Belongs to the NAD(P)-dependent epimerase/dehydratase family.</text>
</comment>
<feature type="domain" description="NAD-dependent epimerase/dehydratase" evidence="2">
    <location>
        <begin position="16"/>
        <end position="236"/>
    </location>
</feature>
<evidence type="ECO:0000256" key="1">
    <source>
        <dbReference type="ARBA" id="ARBA00007637"/>
    </source>
</evidence>
<evidence type="ECO:0000313" key="3">
    <source>
        <dbReference type="EMBL" id="ALM12764.1"/>
    </source>
</evidence>
<accession>A0A0S1SPJ2</accession>
<reference evidence="4" key="1">
    <citation type="submission" date="2015-10" db="EMBL/GenBank/DDBJ databases">
        <title>Analysis of five complete genome sequences for members of the class Peribacteria in the recently recognized Peregrinibacteria bacterial phylum.</title>
        <authorList>
            <person name="Anantharaman K."/>
            <person name="Brown C.T."/>
            <person name="Burstein D."/>
            <person name="Castelle C.J."/>
            <person name="Probst A.J."/>
            <person name="Thomas B.C."/>
            <person name="Williams K.H."/>
            <person name="Banfield J.F."/>
        </authorList>
    </citation>
    <scope>NUCLEOTIDE SEQUENCE [LARGE SCALE GENOMIC DNA]</scope>
</reference>
<dbReference type="KEGG" id="prf:PeribacterA2_0060"/>
<dbReference type="Proteomes" id="UP000069135">
    <property type="component" value="Chromosome"/>
</dbReference>
<evidence type="ECO:0000313" key="4">
    <source>
        <dbReference type="Proteomes" id="UP000069135"/>
    </source>
</evidence>
<reference evidence="3 4" key="2">
    <citation type="journal article" date="2016" name="PeerJ">
        <title>Analysis of five complete genome sequences for members of the class Peribacteria in the recently recognized Peregrinibacteria bacterial phylum.</title>
        <authorList>
            <person name="Anantharaman K."/>
            <person name="Brown C.T."/>
            <person name="Burstein D."/>
            <person name="Castelle C.J."/>
            <person name="Probst A.J."/>
            <person name="Thomas B.C."/>
            <person name="Williams K.H."/>
            <person name="Banfield J.F."/>
        </authorList>
    </citation>
    <scope>NUCLEOTIDE SEQUENCE [LARGE SCALE GENOMIC DNA]</scope>
    <source>
        <strain evidence="3">RIFOXYD1_FULL_PER-ii_59_16</strain>
    </source>
</reference>
<dbReference type="EMBL" id="CP013065">
    <property type="protein sequence ID" value="ALM12764.1"/>
    <property type="molecule type" value="Genomic_DNA"/>
</dbReference>
<dbReference type="Gene3D" id="3.40.50.720">
    <property type="entry name" value="NAD(P)-binding Rossmann-like Domain"/>
    <property type="match status" value="1"/>
</dbReference>
<dbReference type="Pfam" id="PF01370">
    <property type="entry name" value="Epimerase"/>
    <property type="match status" value="1"/>
</dbReference>
<dbReference type="PANTHER" id="PTHR43000">
    <property type="entry name" value="DTDP-D-GLUCOSE 4,6-DEHYDRATASE-RELATED"/>
    <property type="match status" value="1"/>
</dbReference>
<dbReference type="STRING" id="1735162.PeribacterB2_0060"/>
<sequence length="357" mass="40089">MDPRSCPGYTGGVPSALITGGSGFFGGLFKRHLLKQGWQCVNLDLVEDTDTHPQLTSIRGDIRDKALLEATLSAHHFDAVFHCAAILAHGSPDKSFLWTSNVDGTKNVAEAAARHGVKSMVYISSNCLWGESMGRPITEADPPHPIELYGRSKWEGEKVLEPYRDHLHITTIRCPTIMDAERLGLLAILFEFIADGRKVWVVGKGDNRYQFIYAGDLVDACLQSLSLTSSETFHIGSDDVKSLRDVYDYVVKKAGTGARIASLPKLPTLLAMRIAYWLGCSPLGPYHYKMIAESFEFDTSKIKRMLSWRPTLKNEEMLWRAYEYFALHREELKHRAHASAHRQPAKMGVIRLLKWLS</sequence>
<protein>
    <submittedName>
        <fullName evidence="3">NAD-dependent epimerase/dehydratase</fullName>
    </submittedName>
</protein>
<proteinExistence type="inferred from homology"/>
<dbReference type="InterPro" id="IPR036291">
    <property type="entry name" value="NAD(P)-bd_dom_sf"/>
</dbReference>
<dbReference type="InterPro" id="IPR001509">
    <property type="entry name" value="Epimerase_deHydtase"/>
</dbReference>